<proteinExistence type="predicted"/>
<sequence>MFENLTKDNIMMYAIQHYHNPSCEGMSEFNDDMKRFKYIKRLFRKYKETGILKERLLLNHIIILNNLFGAEASSTLLFFKTEQGHWPELKSFLEFLNIMPENDLVEVASNTSVKQKLMEL</sequence>
<gene>
    <name evidence="1" type="ORF">METZ01_LOCUS247648</name>
</gene>
<dbReference type="Pfam" id="PF23837">
    <property type="entry name" value="DUF7207"/>
    <property type="match status" value="1"/>
</dbReference>
<evidence type="ECO:0000313" key="1">
    <source>
        <dbReference type="EMBL" id="SVB94794.1"/>
    </source>
</evidence>
<reference evidence="1" key="1">
    <citation type="submission" date="2018-05" db="EMBL/GenBank/DDBJ databases">
        <authorList>
            <person name="Lanie J.A."/>
            <person name="Ng W.-L."/>
            <person name="Kazmierczak K.M."/>
            <person name="Andrzejewski T.M."/>
            <person name="Davidsen T.M."/>
            <person name="Wayne K.J."/>
            <person name="Tettelin H."/>
            <person name="Glass J.I."/>
            <person name="Rusch D."/>
            <person name="Podicherti R."/>
            <person name="Tsui H.-C.T."/>
            <person name="Winkler M.E."/>
        </authorList>
    </citation>
    <scope>NUCLEOTIDE SEQUENCE</scope>
</reference>
<organism evidence="1">
    <name type="scientific">marine metagenome</name>
    <dbReference type="NCBI Taxonomy" id="408172"/>
    <lineage>
        <taxon>unclassified sequences</taxon>
        <taxon>metagenomes</taxon>
        <taxon>ecological metagenomes</taxon>
    </lineage>
</organism>
<dbReference type="InterPro" id="IPR055631">
    <property type="entry name" value="DUF7207"/>
</dbReference>
<dbReference type="AlphaFoldDB" id="A0A382I520"/>
<name>A0A382I520_9ZZZZ</name>
<accession>A0A382I520</accession>
<dbReference type="EMBL" id="UINC01065292">
    <property type="protein sequence ID" value="SVB94794.1"/>
    <property type="molecule type" value="Genomic_DNA"/>
</dbReference>
<protein>
    <submittedName>
        <fullName evidence="1">Uncharacterized protein</fullName>
    </submittedName>
</protein>